<dbReference type="OrthoDB" id="9816081at2"/>
<dbReference type="CDD" id="cd07383">
    <property type="entry name" value="MPP_Dcr2"/>
    <property type="match status" value="1"/>
</dbReference>
<name>A0A6B8RGH6_9BACL</name>
<feature type="domain" description="Calcineurin-like phosphoesterase" evidence="1">
    <location>
        <begin position="15"/>
        <end position="244"/>
    </location>
</feature>
<dbReference type="PANTHER" id="PTHR32440">
    <property type="entry name" value="PHOSPHATASE DCR2-RELATED-RELATED"/>
    <property type="match status" value="1"/>
</dbReference>
<reference evidence="3" key="1">
    <citation type="submission" date="2018-11" db="EMBL/GenBank/DDBJ databases">
        <title>Complete genome sequence of Paenibacillus sp. ML311-T8.</title>
        <authorList>
            <person name="Nam Y.-D."/>
            <person name="Kang J."/>
            <person name="Chung W.-H."/>
            <person name="Park Y.S."/>
        </authorList>
    </citation>
    <scope>NUCLEOTIDE SEQUENCE [LARGE SCALE GENOMIC DNA]</scope>
    <source>
        <strain evidence="3">ML311-T8</strain>
    </source>
</reference>
<dbReference type="Pfam" id="PF00149">
    <property type="entry name" value="Metallophos"/>
    <property type="match status" value="1"/>
</dbReference>
<dbReference type="InterPro" id="IPR011230">
    <property type="entry name" value="PAP14/16/28/29"/>
</dbReference>
<dbReference type="InterPro" id="IPR029052">
    <property type="entry name" value="Metallo-depent_PP-like"/>
</dbReference>
<evidence type="ECO:0000259" key="1">
    <source>
        <dbReference type="Pfam" id="PF00149"/>
    </source>
</evidence>
<dbReference type="Proteomes" id="UP000426246">
    <property type="component" value="Chromosome"/>
</dbReference>
<organism evidence="2 3">
    <name type="scientific">Paenibacillus psychroresistens</name>
    <dbReference type="NCBI Taxonomy" id="1778678"/>
    <lineage>
        <taxon>Bacteria</taxon>
        <taxon>Bacillati</taxon>
        <taxon>Bacillota</taxon>
        <taxon>Bacilli</taxon>
        <taxon>Bacillales</taxon>
        <taxon>Paenibacillaceae</taxon>
        <taxon>Paenibacillus</taxon>
    </lineage>
</organism>
<dbReference type="GO" id="GO:0016788">
    <property type="term" value="F:hydrolase activity, acting on ester bonds"/>
    <property type="evidence" value="ECO:0007669"/>
    <property type="project" value="TreeGrafter"/>
</dbReference>
<keyword evidence="3" id="KW-1185">Reference proteome</keyword>
<gene>
    <name evidence="2" type="ORF">EHS13_08010</name>
</gene>
<dbReference type="Gene3D" id="3.60.21.10">
    <property type="match status" value="1"/>
</dbReference>
<dbReference type="KEGG" id="ppsc:EHS13_08010"/>
<dbReference type="RefSeq" id="WP_155699833.1">
    <property type="nucleotide sequence ID" value="NZ_CP034235.1"/>
</dbReference>
<sequence>MDKDRLKFREDGTFTIVQFTDLHWKNGEIEDLHTYALMKQILEQEAPDLIIFTGDIIHSEKSYHPKEAFLEAVKVAEQFQLPWAAVFGNHDAEDGVTRKELMQLVAESEYGLSDAGMDGIKGVGNYAIPVQSSKHNKTEAVLYCFDSGSNSLEEAEVYEWIDPTQVNWYIKQSTAFTHHNNGSPLPSLAFFHIPLPEYQEMWNYQPCYGHNYEGVGCSLINSGLFSVFLKMKDVMGTFVGHDHVNDYWGDYHGIRLCYGKATGFNGYGKEGFQRGARLIQLQENAKSFDTWLRLEDGSKLVHQPEHLPLDIRGRAHE</sequence>
<protein>
    <submittedName>
        <fullName evidence="2">Metallophosphoesterase</fullName>
    </submittedName>
</protein>
<dbReference type="PIRSF" id="PIRSF030250">
    <property type="entry name" value="Ptase_At2g46880"/>
    <property type="match status" value="1"/>
</dbReference>
<proteinExistence type="predicted"/>
<dbReference type="SUPFAM" id="SSF56300">
    <property type="entry name" value="Metallo-dependent phosphatases"/>
    <property type="match status" value="1"/>
</dbReference>
<dbReference type="EMBL" id="CP034235">
    <property type="protein sequence ID" value="QGQ94824.1"/>
    <property type="molecule type" value="Genomic_DNA"/>
</dbReference>
<accession>A0A6B8RGH6</accession>
<dbReference type="AlphaFoldDB" id="A0A6B8RGH6"/>
<evidence type="ECO:0000313" key="3">
    <source>
        <dbReference type="Proteomes" id="UP000426246"/>
    </source>
</evidence>
<dbReference type="GO" id="GO:0005737">
    <property type="term" value="C:cytoplasm"/>
    <property type="evidence" value="ECO:0007669"/>
    <property type="project" value="TreeGrafter"/>
</dbReference>
<evidence type="ECO:0000313" key="2">
    <source>
        <dbReference type="EMBL" id="QGQ94824.1"/>
    </source>
</evidence>
<dbReference type="InterPro" id="IPR004843">
    <property type="entry name" value="Calcineurin-like_PHP"/>
</dbReference>